<dbReference type="Gene3D" id="1.10.730.20">
    <property type="match status" value="1"/>
</dbReference>
<comment type="cofactor">
    <cofactor evidence="12">
        <name>Zn(2+)</name>
        <dbReference type="ChEBI" id="CHEBI:29105"/>
    </cofactor>
    <text evidence="12">Binds 1 zinc ion per subunit.</text>
</comment>
<dbReference type="PANTHER" id="PTHR42765">
    <property type="entry name" value="SOLEUCYL-TRNA SYNTHETASE"/>
    <property type="match status" value="1"/>
</dbReference>
<dbReference type="PROSITE" id="PS00178">
    <property type="entry name" value="AA_TRNA_LIGASE_I"/>
    <property type="match status" value="1"/>
</dbReference>
<keyword evidence="2 12" id="KW-0963">Cytoplasm</keyword>
<dbReference type="HAMAP" id="MF_02002">
    <property type="entry name" value="Ile_tRNA_synth_type1"/>
    <property type="match status" value="1"/>
</dbReference>
<dbReference type="InterPro" id="IPR023585">
    <property type="entry name" value="Ile-tRNA-ligase_type1"/>
</dbReference>
<evidence type="ECO:0000256" key="9">
    <source>
        <dbReference type="ARBA" id="ARBA00023146"/>
    </source>
</evidence>
<comment type="subcellular location">
    <subcellularLocation>
        <location evidence="12">Cytoplasm</location>
    </subcellularLocation>
</comment>
<organism evidence="16 17">
    <name type="scientific">Natronospira proteinivora</name>
    <dbReference type="NCBI Taxonomy" id="1807133"/>
    <lineage>
        <taxon>Bacteria</taxon>
        <taxon>Pseudomonadati</taxon>
        <taxon>Pseudomonadota</taxon>
        <taxon>Gammaproteobacteria</taxon>
        <taxon>Natronospirales</taxon>
        <taxon>Natronospiraceae</taxon>
        <taxon>Natronospira</taxon>
    </lineage>
</organism>
<dbReference type="PANTHER" id="PTHR42765:SF1">
    <property type="entry name" value="ISOLEUCINE--TRNA LIGASE, MITOCHONDRIAL"/>
    <property type="match status" value="1"/>
</dbReference>
<dbReference type="Pfam" id="PF00133">
    <property type="entry name" value="tRNA-synt_1"/>
    <property type="match status" value="1"/>
</dbReference>
<name>A0ABT1G5K4_9GAMM</name>
<feature type="binding site" evidence="12">
    <location>
        <position position="923"/>
    </location>
    <ligand>
        <name>Zn(2+)</name>
        <dbReference type="ChEBI" id="CHEBI:29105"/>
    </ligand>
</feature>
<evidence type="ECO:0000259" key="13">
    <source>
        <dbReference type="Pfam" id="PF00133"/>
    </source>
</evidence>
<feature type="short sequence motif" description="'KMSKS' region" evidence="12">
    <location>
        <begin position="606"/>
        <end position="610"/>
    </location>
</feature>
<evidence type="ECO:0000313" key="17">
    <source>
        <dbReference type="Proteomes" id="UP001523550"/>
    </source>
</evidence>
<evidence type="ECO:0000256" key="4">
    <source>
        <dbReference type="ARBA" id="ARBA00022723"/>
    </source>
</evidence>
<proteinExistence type="inferred from homology"/>
<feature type="domain" description="Zinc finger FPG/IleRS-type" evidence="14">
    <location>
        <begin position="899"/>
        <end position="925"/>
    </location>
</feature>
<evidence type="ECO:0000256" key="10">
    <source>
        <dbReference type="ARBA" id="ARBA00025217"/>
    </source>
</evidence>
<evidence type="ECO:0000256" key="8">
    <source>
        <dbReference type="ARBA" id="ARBA00022917"/>
    </source>
</evidence>
<keyword evidence="5 12" id="KW-0547">Nucleotide-binding</keyword>
<dbReference type="CDD" id="cd07960">
    <property type="entry name" value="Anticodon_Ia_Ile_BEm"/>
    <property type="match status" value="1"/>
</dbReference>
<evidence type="ECO:0000256" key="1">
    <source>
        <dbReference type="ARBA" id="ARBA00006887"/>
    </source>
</evidence>
<comment type="domain">
    <text evidence="12">IleRS has two distinct active sites: one for aminoacylation and one for editing. The misactivated valine is translocated from the active site to the editing site, which sterically excludes the correctly activated isoleucine. The single editing site contains two valyl binding pockets, one specific for each substrate (Val-AMP or Val-tRNA(Ile)).</text>
</comment>
<evidence type="ECO:0000256" key="5">
    <source>
        <dbReference type="ARBA" id="ARBA00022741"/>
    </source>
</evidence>
<dbReference type="Gene3D" id="3.40.50.620">
    <property type="entry name" value="HUPs"/>
    <property type="match status" value="2"/>
</dbReference>
<keyword evidence="9 12" id="KW-0030">Aminoacyl-tRNA synthetase</keyword>
<dbReference type="InterPro" id="IPR013155">
    <property type="entry name" value="M/V/L/I-tRNA-synth_anticd-bd"/>
</dbReference>
<comment type="caution">
    <text evidence="16">The sequence shown here is derived from an EMBL/GenBank/DDBJ whole genome shotgun (WGS) entry which is preliminary data.</text>
</comment>
<comment type="subunit">
    <text evidence="12">Monomer.</text>
</comment>
<dbReference type="EMBL" id="JALJYF010000001">
    <property type="protein sequence ID" value="MCP1726220.1"/>
    <property type="molecule type" value="Genomic_DNA"/>
</dbReference>
<evidence type="ECO:0000259" key="15">
    <source>
        <dbReference type="Pfam" id="PF08264"/>
    </source>
</evidence>
<dbReference type="SUPFAM" id="SSF52374">
    <property type="entry name" value="Nucleotidylyl transferase"/>
    <property type="match status" value="1"/>
</dbReference>
<dbReference type="InterPro" id="IPR014729">
    <property type="entry name" value="Rossmann-like_a/b/a_fold"/>
</dbReference>
<dbReference type="RefSeq" id="WP_253444127.1">
    <property type="nucleotide sequence ID" value="NZ_JALJYF010000001.1"/>
</dbReference>
<keyword evidence="6 12" id="KW-0862">Zinc</keyword>
<dbReference type="Pfam" id="PF06827">
    <property type="entry name" value="zf-FPG_IleRS"/>
    <property type="match status" value="1"/>
</dbReference>
<dbReference type="InterPro" id="IPR002300">
    <property type="entry name" value="aa-tRNA-synth_Ia"/>
</dbReference>
<dbReference type="InterPro" id="IPR009080">
    <property type="entry name" value="tRNAsynth_Ia_anticodon-bd"/>
</dbReference>
<dbReference type="InterPro" id="IPR033708">
    <property type="entry name" value="Anticodon_Ile_BEm"/>
</dbReference>
<dbReference type="InterPro" id="IPR009008">
    <property type="entry name" value="Val/Leu/Ile-tRNA-synth_edit"/>
</dbReference>
<comment type="similarity">
    <text evidence="1 12">Belongs to the class-I aminoacyl-tRNA synthetase family. IleS type 1 subfamily.</text>
</comment>
<evidence type="ECO:0000256" key="11">
    <source>
        <dbReference type="ARBA" id="ARBA00048359"/>
    </source>
</evidence>
<dbReference type="Pfam" id="PF08264">
    <property type="entry name" value="Anticodon_1"/>
    <property type="match status" value="1"/>
</dbReference>
<dbReference type="NCBIfam" id="TIGR00392">
    <property type="entry name" value="ileS"/>
    <property type="match status" value="1"/>
</dbReference>
<feature type="binding site" evidence="12">
    <location>
        <position position="920"/>
    </location>
    <ligand>
        <name>Zn(2+)</name>
        <dbReference type="ChEBI" id="CHEBI:29105"/>
    </ligand>
</feature>
<gene>
    <name evidence="12" type="primary">ileS</name>
    <name evidence="16" type="ORF">J2T60_000185</name>
</gene>
<dbReference type="EC" id="6.1.1.5" evidence="12"/>
<sequence length="937" mass="106614">MTDYKATLNLPKTDFPMRGNLAKREPERLAQWESEGLYHKIRERFKGRPKFILPDGPPYANGDIHIGHAVNKILKDMVVKSRTLEGFDVPYVPGWDCHGLPIELKVEAKVGKVGDKVDAKAFRQACRDYAHEQIDRQRTDFKRLGVLGDWERPYLTMHPKYEADQLRAFGKMIERGHLYKGYKPVHWCMDCRSAMAEAEVEYQDHTSPAVDVRFPIADKADLAKRFGLAADQLDAPAFLPIWTTTPWTIPANRAVALSPNLEYGLYAVTGPQGREITVLPTEMVDTVLGRWGFSEPERLAVVAGRELLRLTLQHPYLAREVPVVLGDHVTTESGTGAVHTAPGHGQEDYLMGLEYDLPMDHQVNERGVFFEEAEYIGGEHVFKANPKLVALLEDKGMLLHHEKYDHSYPHCWRHKTPVIFRGTPQWFVSMDNGGMREAALKEIGHVAFTPDWGEARIRSMVENRPDWCISRQRSWGVPIALFLHRKTGELHPETPRLLEEVAKRVEVDSIDAWFDLDPAELLGEEAADYEKVSDILDVWFDSGMVHFCVLGEHEDLSFPADLFLEGSDQHRGWFQSSLLTSVAINDVAPYKGVLTHGFTVDEKGRKMSKSMGNVVAPQKVFNQMGADVLRLWVAASDYRGEIAVSDEILKRVADSYRRMRNTLRFLLANMAGFDPAKDAVAPSEMLSLDRWVVARAGELQDEIRGAYDRYEFHHIYQRVHNFCVNDLGGFYLDVIKDRQYTTQADSHARRSCQTALYHIAEAMVRWLAPILSFTSEEIWEHLPGERDESIFLETWYELPSVTADDVDWQAVITVREQVSRVLERLRNEEAIGASLDAQVDLYTSDELKTKLAVLGDELRFALITSEAAVHGETDKPAEAEAAQEMEGLWIHARRCDHDKCARCWHRRPDVGANREHPEICGRCVNNVDGEGEQRHYA</sequence>
<dbReference type="SUPFAM" id="SSF50677">
    <property type="entry name" value="ValRS/IleRS/LeuRS editing domain"/>
    <property type="match status" value="1"/>
</dbReference>
<keyword evidence="4 12" id="KW-0479">Metal-binding</keyword>
<dbReference type="Proteomes" id="UP001523550">
    <property type="component" value="Unassembled WGS sequence"/>
</dbReference>
<dbReference type="InterPro" id="IPR002301">
    <property type="entry name" value="Ile-tRNA-ligase"/>
</dbReference>
<evidence type="ECO:0000256" key="12">
    <source>
        <dbReference type="HAMAP-Rule" id="MF_02002"/>
    </source>
</evidence>
<comment type="function">
    <text evidence="10 12">Catalyzes the attachment of isoleucine to tRNA(Ile). As IleRS can inadvertently accommodate and process structurally similar amino acids such as valine, to avoid such errors it has two additional distinct tRNA(Ile)-dependent editing activities. One activity is designated as 'pretransfer' editing and involves the hydrolysis of activated Val-AMP. The other activity is designated 'posttransfer' editing and involves deacylation of mischarged Val-tRNA(Ile).</text>
</comment>
<evidence type="ECO:0000259" key="14">
    <source>
        <dbReference type="Pfam" id="PF06827"/>
    </source>
</evidence>
<feature type="binding site" evidence="12">
    <location>
        <position position="900"/>
    </location>
    <ligand>
        <name>Zn(2+)</name>
        <dbReference type="ChEBI" id="CHEBI:29105"/>
    </ligand>
</feature>
<feature type="short sequence motif" description="'HIGH' region" evidence="12">
    <location>
        <begin position="58"/>
        <end position="68"/>
    </location>
</feature>
<dbReference type="InterPro" id="IPR010663">
    <property type="entry name" value="Znf_FPG/IleRS"/>
</dbReference>
<evidence type="ECO:0000256" key="2">
    <source>
        <dbReference type="ARBA" id="ARBA00022490"/>
    </source>
</evidence>
<dbReference type="GO" id="GO:0004822">
    <property type="term" value="F:isoleucine-tRNA ligase activity"/>
    <property type="evidence" value="ECO:0007669"/>
    <property type="project" value="UniProtKB-EC"/>
</dbReference>
<dbReference type="PRINTS" id="PR00984">
    <property type="entry name" value="TRNASYNTHILE"/>
</dbReference>
<feature type="domain" description="Aminoacyl-tRNA synthetase class Ia" evidence="13">
    <location>
        <begin position="28"/>
        <end position="644"/>
    </location>
</feature>
<feature type="binding site" evidence="12">
    <location>
        <position position="903"/>
    </location>
    <ligand>
        <name>Zn(2+)</name>
        <dbReference type="ChEBI" id="CHEBI:29105"/>
    </ligand>
</feature>
<dbReference type="Gene3D" id="3.90.740.10">
    <property type="entry name" value="Valyl/Leucyl/Isoleucyl-tRNA synthetase, editing domain"/>
    <property type="match status" value="1"/>
</dbReference>
<dbReference type="SUPFAM" id="SSF47323">
    <property type="entry name" value="Anticodon-binding domain of a subclass of class I aminoacyl-tRNA synthetases"/>
    <property type="match status" value="1"/>
</dbReference>
<feature type="domain" description="Methionyl/Valyl/Leucyl/Isoleucyl-tRNA synthetase anticodon-binding" evidence="15">
    <location>
        <begin position="689"/>
        <end position="839"/>
    </location>
</feature>
<keyword evidence="8 12" id="KW-0648">Protein biosynthesis</keyword>
<accession>A0ABT1G5K4</accession>
<protein>
    <recommendedName>
        <fullName evidence="12">Isoleucine--tRNA ligase</fullName>
        <ecNumber evidence="12">6.1.1.5</ecNumber>
    </recommendedName>
    <alternativeName>
        <fullName evidence="12">Isoleucyl-tRNA synthetase</fullName>
        <shortName evidence="12">IleRS</shortName>
    </alternativeName>
</protein>
<evidence type="ECO:0000256" key="3">
    <source>
        <dbReference type="ARBA" id="ARBA00022598"/>
    </source>
</evidence>
<keyword evidence="3 12" id="KW-0436">Ligase</keyword>
<evidence type="ECO:0000256" key="6">
    <source>
        <dbReference type="ARBA" id="ARBA00022833"/>
    </source>
</evidence>
<feature type="binding site" evidence="12">
    <location>
        <position position="565"/>
    </location>
    <ligand>
        <name>L-isoleucyl-5'-AMP</name>
        <dbReference type="ChEBI" id="CHEBI:178002"/>
    </ligand>
</feature>
<dbReference type="InterPro" id="IPR001412">
    <property type="entry name" value="aa-tRNA-synth_I_CS"/>
</dbReference>
<keyword evidence="7 12" id="KW-0067">ATP-binding</keyword>
<feature type="binding site" evidence="12">
    <location>
        <position position="609"/>
    </location>
    <ligand>
        <name>ATP</name>
        <dbReference type="ChEBI" id="CHEBI:30616"/>
    </ligand>
</feature>
<keyword evidence="17" id="KW-1185">Reference proteome</keyword>
<dbReference type="InterPro" id="IPR050081">
    <property type="entry name" value="Ile-tRNA_ligase"/>
</dbReference>
<reference evidence="16 17" key="1">
    <citation type="submission" date="2022-03" db="EMBL/GenBank/DDBJ databases">
        <title>Genomic Encyclopedia of Type Strains, Phase III (KMG-III): the genomes of soil and plant-associated and newly described type strains.</title>
        <authorList>
            <person name="Whitman W."/>
        </authorList>
    </citation>
    <scope>NUCLEOTIDE SEQUENCE [LARGE SCALE GENOMIC DNA]</scope>
    <source>
        <strain evidence="16 17">BSker1</strain>
    </source>
</reference>
<comment type="catalytic activity">
    <reaction evidence="11 12">
        <text>tRNA(Ile) + L-isoleucine + ATP = L-isoleucyl-tRNA(Ile) + AMP + diphosphate</text>
        <dbReference type="Rhea" id="RHEA:11060"/>
        <dbReference type="Rhea" id="RHEA-COMP:9666"/>
        <dbReference type="Rhea" id="RHEA-COMP:9695"/>
        <dbReference type="ChEBI" id="CHEBI:30616"/>
        <dbReference type="ChEBI" id="CHEBI:33019"/>
        <dbReference type="ChEBI" id="CHEBI:58045"/>
        <dbReference type="ChEBI" id="CHEBI:78442"/>
        <dbReference type="ChEBI" id="CHEBI:78528"/>
        <dbReference type="ChEBI" id="CHEBI:456215"/>
        <dbReference type="EC" id="6.1.1.5"/>
    </reaction>
</comment>
<dbReference type="CDD" id="cd00818">
    <property type="entry name" value="IleRS_core"/>
    <property type="match status" value="1"/>
</dbReference>
<evidence type="ECO:0000313" key="16">
    <source>
        <dbReference type="EMBL" id="MCP1726220.1"/>
    </source>
</evidence>
<evidence type="ECO:0000256" key="7">
    <source>
        <dbReference type="ARBA" id="ARBA00022840"/>
    </source>
</evidence>